<sequence length="48" mass="5072">MTTTAIFELSALSTSTCLTINGIAASNYAGASVSSAGRYEWRLVKMIL</sequence>
<dbReference type="AlphaFoldDB" id="A0A8S4C4X0"/>
<proteinExistence type="predicted"/>
<comment type="caution">
    <text evidence="1">The sequence shown here is derived from an EMBL/GenBank/DDBJ whole genome shotgun (WGS) entry which is preliminary data.</text>
</comment>
<name>A0A8S4C4X0_9ACAR</name>
<organism evidence="1 2">
    <name type="scientific">Hyalomma marginatum</name>
    <dbReference type="NCBI Taxonomy" id="34627"/>
    <lineage>
        <taxon>Eukaryota</taxon>
        <taxon>Metazoa</taxon>
        <taxon>Ecdysozoa</taxon>
        <taxon>Arthropoda</taxon>
        <taxon>Chelicerata</taxon>
        <taxon>Arachnida</taxon>
        <taxon>Acari</taxon>
        <taxon>Parasitiformes</taxon>
        <taxon>Ixodida</taxon>
        <taxon>Ixodoidea</taxon>
        <taxon>Ixodidae</taxon>
        <taxon>Hyalomminae</taxon>
        <taxon>Hyalomma</taxon>
    </lineage>
</organism>
<dbReference type="EMBL" id="CAJVAF010000304">
    <property type="protein sequence ID" value="CAG7594372.1"/>
    <property type="molecule type" value="Genomic_DNA"/>
</dbReference>
<accession>A0A8S4C4X0</accession>
<evidence type="ECO:0000313" key="1">
    <source>
        <dbReference type="EMBL" id="CAG7594372.1"/>
    </source>
</evidence>
<dbReference type="Proteomes" id="UP000837675">
    <property type="component" value="Unassembled WGS sequence"/>
</dbReference>
<keyword evidence="2" id="KW-1185">Reference proteome</keyword>
<protein>
    <submittedName>
        <fullName evidence="1">FG-GAP repeat-containing protein</fullName>
    </submittedName>
</protein>
<evidence type="ECO:0000313" key="2">
    <source>
        <dbReference type="Proteomes" id="UP000837675"/>
    </source>
</evidence>
<gene>
    <name evidence="1" type="ORF">MHYMCMPASI_00766</name>
</gene>
<reference evidence="1" key="1">
    <citation type="submission" date="2021-06" db="EMBL/GenBank/DDBJ databases">
        <authorList>
            <person name="Nardi T."/>
            <person name="Nardi T."/>
        </authorList>
    </citation>
    <scope>NUCLEOTIDE SEQUENCE</scope>
</reference>